<evidence type="ECO:0000256" key="1">
    <source>
        <dbReference type="SAM" id="MobiDB-lite"/>
    </source>
</evidence>
<evidence type="ECO:0000313" key="3">
    <source>
        <dbReference type="Proteomes" id="UP000663882"/>
    </source>
</evidence>
<evidence type="ECO:0000313" key="2">
    <source>
        <dbReference type="EMBL" id="CAF0957803.1"/>
    </source>
</evidence>
<gene>
    <name evidence="2" type="ORF">RFH988_LOCUS11981</name>
</gene>
<dbReference type="OrthoDB" id="10031925at2759"/>
<dbReference type="EMBL" id="CAJNOO010000488">
    <property type="protein sequence ID" value="CAF0957803.1"/>
    <property type="molecule type" value="Genomic_DNA"/>
</dbReference>
<dbReference type="AlphaFoldDB" id="A0A814DFX0"/>
<proteinExistence type="predicted"/>
<reference evidence="2" key="1">
    <citation type="submission" date="2021-02" db="EMBL/GenBank/DDBJ databases">
        <authorList>
            <person name="Nowell W R."/>
        </authorList>
    </citation>
    <scope>NUCLEOTIDE SEQUENCE</scope>
</reference>
<dbReference type="Proteomes" id="UP000663882">
    <property type="component" value="Unassembled WGS sequence"/>
</dbReference>
<organism evidence="2 3">
    <name type="scientific">Rotaria sordida</name>
    <dbReference type="NCBI Taxonomy" id="392033"/>
    <lineage>
        <taxon>Eukaryota</taxon>
        <taxon>Metazoa</taxon>
        <taxon>Spiralia</taxon>
        <taxon>Gnathifera</taxon>
        <taxon>Rotifera</taxon>
        <taxon>Eurotatoria</taxon>
        <taxon>Bdelloidea</taxon>
        <taxon>Philodinida</taxon>
        <taxon>Philodinidae</taxon>
        <taxon>Rotaria</taxon>
    </lineage>
</organism>
<protein>
    <submittedName>
        <fullName evidence="2">Uncharacterized protein</fullName>
    </submittedName>
</protein>
<comment type="caution">
    <text evidence="2">The sequence shown here is derived from an EMBL/GenBank/DDBJ whole genome shotgun (WGS) entry which is preliminary data.</text>
</comment>
<accession>A0A814DFX0</accession>
<sequence length="135" mass="15542">MTKAELTQSVFTHLPPKEFIVDKVASKYNTEMVKILMKHCVLNPIELGGEGLKNYVRQQNVRFRLDDIEQLCNEWLAACSPEHASAYFAHIYKQEEIFKTADKNVEEIENDLTDSEDDVDDDTLNDNEVDDLTAF</sequence>
<feature type="region of interest" description="Disordered" evidence="1">
    <location>
        <begin position="111"/>
        <end position="135"/>
    </location>
</feature>
<name>A0A814DFX0_9BILA</name>